<dbReference type="CDD" id="cd01347">
    <property type="entry name" value="ligand_gated_channel"/>
    <property type="match status" value="1"/>
</dbReference>
<protein>
    <submittedName>
        <fullName evidence="16">TonB-dependent receptor</fullName>
    </submittedName>
</protein>
<reference evidence="16 17" key="1">
    <citation type="submission" date="2018-02" db="EMBL/GenBank/DDBJ databases">
        <title>Lelliotia aquatilis sp. nov., isolated from drinking water.</title>
        <authorList>
            <person name="Kaempfer P."/>
            <person name="Glaeser S."/>
            <person name="Exner M."/>
            <person name="Doijad S."/>
            <person name="Chakraborty T."/>
        </authorList>
    </citation>
    <scope>NUCLEOTIDE SEQUENCE [LARGE SCALE GENOMIC DNA]</scope>
    <source>
        <strain evidence="16 17">6331-17</strain>
    </source>
</reference>
<dbReference type="InterPro" id="IPR010949">
    <property type="entry name" value="TonB_Hb/transfer/lactofer_rcpt"/>
</dbReference>
<proteinExistence type="inferred from homology"/>
<dbReference type="InterPro" id="IPR011276">
    <property type="entry name" value="TonB_haem/Hb_rcpt"/>
</dbReference>
<comment type="similarity">
    <text evidence="2 10 11">Belongs to the TonB-dependent receptor family.</text>
</comment>
<keyword evidence="7 11" id="KW-0798">TonB box</keyword>
<evidence type="ECO:0000256" key="1">
    <source>
        <dbReference type="ARBA" id="ARBA00004571"/>
    </source>
</evidence>
<evidence type="ECO:0000256" key="3">
    <source>
        <dbReference type="ARBA" id="ARBA00022448"/>
    </source>
</evidence>
<keyword evidence="9 10" id="KW-0998">Cell outer membrane</keyword>
<dbReference type="InterPro" id="IPR039426">
    <property type="entry name" value="TonB-dep_rcpt-like"/>
</dbReference>
<comment type="subcellular location">
    <subcellularLocation>
        <location evidence="1 10">Cell outer membrane</location>
        <topology evidence="1 10">Multi-pass membrane protein</topology>
    </subcellularLocation>
</comment>
<dbReference type="SUPFAM" id="SSF56935">
    <property type="entry name" value="Porins"/>
    <property type="match status" value="1"/>
</dbReference>
<evidence type="ECO:0000259" key="15">
    <source>
        <dbReference type="Pfam" id="PF07715"/>
    </source>
</evidence>
<keyword evidence="16" id="KW-0675">Receptor</keyword>
<evidence type="ECO:0000256" key="12">
    <source>
        <dbReference type="SAM" id="MobiDB-lite"/>
    </source>
</evidence>
<feature type="region of interest" description="Disordered" evidence="12">
    <location>
        <begin position="252"/>
        <end position="273"/>
    </location>
</feature>
<evidence type="ECO:0000313" key="17">
    <source>
        <dbReference type="Proteomes" id="UP000237025"/>
    </source>
</evidence>
<evidence type="ECO:0000259" key="14">
    <source>
        <dbReference type="Pfam" id="PF00593"/>
    </source>
</evidence>
<evidence type="ECO:0000256" key="7">
    <source>
        <dbReference type="ARBA" id="ARBA00023077"/>
    </source>
</evidence>
<feature type="domain" description="TonB-dependent receptor-like beta-barrel" evidence="14">
    <location>
        <begin position="236"/>
        <end position="631"/>
    </location>
</feature>
<dbReference type="PANTHER" id="PTHR30069">
    <property type="entry name" value="TONB-DEPENDENT OUTER MEMBRANE RECEPTOR"/>
    <property type="match status" value="1"/>
</dbReference>
<dbReference type="Pfam" id="PF00593">
    <property type="entry name" value="TonB_dep_Rec_b-barrel"/>
    <property type="match status" value="1"/>
</dbReference>
<feature type="domain" description="TonB-dependent receptor plug" evidence="15">
    <location>
        <begin position="48"/>
        <end position="151"/>
    </location>
</feature>
<dbReference type="Pfam" id="PF07715">
    <property type="entry name" value="Plug"/>
    <property type="match status" value="1"/>
</dbReference>
<keyword evidence="3 10" id="KW-0813">Transport</keyword>
<dbReference type="InterPro" id="IPR036942">
    <property type="entry name" value="Beta-barrel_TonB_sf"/>
</dbReference>
<keyword evidence="6 13" id="KW-0732">Signal</keyword>
<gene>
    <name evidence="16" type="ORF">C3712_08640</name>
</gene>
<keyword evidence="4 10" id="KW-1134">Transmembrane beta strand</keyword>
<evidence type="ECO:0000313" key="16">
    <source>
        <dbReference type="EMBL" id="POZ24259.1"/>
    </source>
</evidence>
<dbReference type="InterPro" id="IPR037066">
    <property type="entry name" value="Plug_dom_sf"/>
</dbReference>
<dbReference type="NCBIfam" id="TIGR01785">
    <property type="entry name" value="TonB-hemin"/>
    <property type="match status" value="1"/>
</dbReference>
<dbReference type="EMBL" id="PQVW01000004">
    <property type="protein sequence ID" value="POZ24259.1"/>
    <property type="molecule type" value="Genomic_DNA"/>
</dbReference>
<dbReference type="PANTHER" id="PTHR30069:SF41">
    <property type="entry name" value="HEME_HEMOPEXIN UTILIZATION PROTEIN C"/>
    <property type="match status" value="1"/>
</dbReference>
<feature type="signal peptide" evidence="13">
    <location>
        <begin position="1"/>
        <end position="28"/>
    </location>
</feature>
<keyword evidence="8 10" id="KW-0472">Membrane</keyword>
<feature type="chain" id="PRO_5045540348" evidence="13">
    <location>
        <begin position="29"/>
        <end position="664"/>
    </location>
</feature>
<evidence type="ECO:0000256" key="13">
    <source>
        <dbReference type="SAM" id="SignalP"/>
    </source>
</evidence>
<evidence type="ECO:0000256" key="4">
    <source>
        <dbReference type="ARBA" id="ARBA00022452"/>
    </source>
</evidence>
<dbReference type="Gene3D" id="2.170.130.10">
    <property type="entry name" value="TonB-dependent receptor, plug domain"/>
    <property type="match status" value="1"/>
</dbReference>
<evidence type="ECO:0000256" key="8">
    <source>
        <dbReference type="ARBA" id="ARBA00023136"/>
    </source>
</evidence>
<dbReference type="Proteomes" id="UP000237025">
    <property type="component" value="Unassembled WGS sequence"/>
</dbReference>
<comment type="caution">
    <text evidence="16">The sequence shown here is derived from an EMBL/GenBank/DDBJ whole genome shotgun (WGS) entry which is preliminary data.</text>
</comment>
<dbReference type="InterPro" id="IPR000531">
    <property type="entry name" value="Beta-barrel_TonB"/>
</dbReference>
<evidence type="ECO:0000256" key="2">
    <source>
        <dbReference type="ARBA" id="ARBA00009810"/>
    </source>
</evidence>
<keyword evidence="17" id="KW-1185">Reference proteome</keyword>
<dbReference type="NCBIfam" id="TIGR01786">
    <property type="entry name" value="TonB-hemlactrns"/>
    <property type="match status" value="1"/>
</dbReference>
<evidence type="ECO:0000256" key="9">
    <source>
        <dbReference type="ARBA" id="ARBA00023237"/>
    </source>
</evidence>
<dbReference type="RefSeq" id="WP_103948492.1">
    <property type="nucleotide sequence ID" value="NZ_PQVT01000004.1"/>
</dbReference>
<keyword evidence="5 10" id="KW-0812">Transmembrane</keyword>
<accession>A0ABX5A3P3</accession>
<evidence type="ECO:0000256" key="6">
    <source>
        <dbReference type="ARBA" id="ARBA00022729"/>
    </source>
</evidence>
<name>A0ABX5A3P3_9ENTR</name>
<organism evidence="16 17">
    <name type="scientific">Lelliottia aquatilis</name>
    <dbReference type="NCBI Taxonomy" id="2080838"/>
    <lineage>
        <taxon>Bacteria</taxon>
        <taxon>Pseudomonadati</taxon>
        <taxon>Pseudomonadota</taxon>
        <taxon>Gammaproteobacteria</taxon>
        <taxon>Enterobacterales</taxon>
        <taxon>Enterobacteriaceae</taxon>
        <taxon>Lelliottia</taxon>
    </lineage>
</organism>
<evidence type="ECO:0000256" key="11">
    <source>
        <dbReference type="RuleBase" id="RU003357"/>
    </source>
</evidence>
<sequence length="664" mass="72471">MPYLHSASLRPSLLALAVISALPGAAIAATAASEDITVTATGNARSAFEAPMMVSVIDATAPEKQTASSAADLLRNVPGITLDGTGRTNGQDVNLRGYDRRGVLILVDGVRQGTDTGHLNSTFLDPALIKRIEVVRGPSALLYGSGAMGGVISYDTVDAKDLLDAGKNSGFRVFGTGATGDHSIGMGASAFGRTDTLDGVVAWSSRDRGDLRQSDGTTAPNDESINNMLAKGSWKIDSAQTLGGSLRYYNNAAQEPKNPQTIDASDSSNPMTDRSTIQRDAQLSYNIAPEGNDWLNASTKLYWSEARINAQNVDRTAEFRKQTTKGGKVENRTRLFTDSFASHLLTYGGEYYRQEQNPGGSTTGFPDAKIDFSSGWLQDEITLRDLPVTLLGGTRYDNYRGSSEGYEDVDADKWSSRAGLTVTPADWLMLFGSYAQAFRAPTMGEMYNDSKHFSIGNFYTNYWVPNPNLRPETNETQEYGFGLRFDDLMLANDELEFKASYFDTKAKDYISTTVDFAAATTMSYNVPNAKIWGWDVMAKYSADLFSLDMAYNRTRGKDTDTGEYISSINPDTVTSKLNVPVAQSGYSVGWIGTFVDRSTHISSSYSKQPGYAVNDFYVSYQGQEQLKGVTTTLVLGNAFDKEYWSPQGIPQDGRNGKIFVSYQW</sequence>
<evidence type="ECO:0000256" key="10">
    <source>
        <dbReference type="PROSITE-ProRule" id="PRU01360"/>
    </source>
</evidence>
<dbReference type="Gene3D" id="2.40.170.20">
    <property type="entry name" value="TonB-dependent receptor, beta-barrel domain"/>
    <property type="match status" value="1"/>
</dbReference>
<dbReference type="PROSITE" id="PS52016">
    <property type="entry name" value="TONB_DEPENDENT_REC_3"/>
    <property type="match status" value="1"/>
</dbReference>
<evidence type="ECO:0000256" key="5">
    <source>
        <dbReference type="ARBA" id="ARBA00022692"/>
    </source>
</evidence>
<dbReference type="InterPro" id="IPR012910">
    <property type="entry name" value="Plug_dom"/>
</dbReference>